<evidence type="ECO:0008006" key="6">
    <source>
        <dbReference type="Google" id="ProtNLM"/>
    </source>
</evidence>
<dbReference type="EMBL" id="QXFV01001887">
    <property type="protein sequence ID" value="KAE8996545.1"/>
    <property type="molecule type" value="Genomic_DNA"/>
</dbReference>
<keyword evidence="5" id="KW-1185">Reference proteome</keyword>
<accession>A0A6A4DLJ3</accession>
<comment type="caution">
    <text evidence="3">The sequence shown here is derived from an EMBL/GenBank/DDBJ whole genome shotgun (WGS) entry which is preliminary data.</text>
</comment>
<evidence type="ECO:0000313" key="3">
    <source>
        <dbReference type="EMBL" id="KAE9309167.1"/>
    </source>
</evidence>
<feature type="chain" id="PRO_5036381250" description="Pectate lyase" evidence="1">
    <location>
        <begin position="18"/>
        <end position="79"/>
    </location>
</feature>
<gene>
    <name evidence="2" type="ORF">PR001_g19831</name>
    <name evidence="3" type="ORF">PR003_g20573</name>
</gene>
<dbReference type="Proteomes" id="UP000429607">
    <property type="component" value="Unassembled WGS sequence"/>
</dbReference>
<evidence type="ECO:0000313" key="5">
    <source>
        <dbReference type="Proteomes" id="UP000434957"/>
    </source>
</evidence>
<protein>
    <recommendedName>
        <fullName evidence="6">Pectate lyase</fullName>
    </recommendedName>
</protein>
<dbReference type="AlphaFoldDB" id="A0A6A4DLJ3"/>
<organism evidence="3 5">
    <name type="scientific">Phytophthora rubi</name>
    <dbReference type="NCBI Taxonomy" id="129364"/>
    <lineage>
        <taxon>Eukaryota</taxon>
        <taxon>Sar</taxon>
        <taxon>Stramenopiles</taxon>
        <taxon>Oomycota</taxon>
        <taxon>Peronosporomycetes</taxon>
        <taxon>Peronosporales</taxon>
        <taxon>Peronosporaceae</taxon>
        <taxon>Phytophthora</taxon>
    </lineage>
</organism>
<dbReference type="EMBL" id="QXFT01001843">
    <property type="protein sequence ID" value="KAE9309167.1"/>
    <property type="molecule type" value="Genomic_DNA"/>
</dbReference>
<dbReference type="Proteomes" id="UP000434957">
    <property type="component" value="Unassembled WGS sequence"/>
</dbReference>
<evidence type="ECO:0000313" key="4">
    <source>
        <dbReference type="Proteomes" id="UP000429607"/>
    </source>
</evidence>
<reference evidence="3 5" key="1">
    <citation type="submission" date="2018-08" db="EMBL/GenBank/DDBJ databases">
        <title>Genomic investigation of the strawberry pathogen Phytophthora fragariae indicates pathogenicity is determined by transcriptional variation in three key races.</title>
        <authorList>
            <person name="Adams T.M."/>
            <person name="Armitage A.D."/>
            <person name="Sobczyk M.K."/>
            <person name="Bates H.J."/>
            <person name="Dunwell J.M."/>
            <person name="Nellist C.F."/>
            <person name="Harrison R.J."/>
        </authorList>
    </citation>
    <scope>NUCLEOTIDE SEQUENCE [LARGE SCALE GENOMIC DNA]</scope>
    <source>
        <strain evidence="2 4">SCRP249</strain>
        <strain evidence="3 5">SCRP333</strain>
    </source>
</reference>
<feature type="signal peptide" evidence="1">
    <location>
        <begin position="1"/>
        <end position="17"/>
    </location>
</feature>
<evidence type="ECO:0000256" key="1">
    <source>
        <dbReference type="SAM" id="SignalP"/>
    </source>
</evidence>
<name>A0A6A4DLJ3_9STRA</name>
<proteinExistence type="predicted"/>
<keyword evidence="1" id="KW-0732">Signal</keyword>
<evidence type="ECO:0000313" key="2">
    <source>
        <dbReference type="EMBL" id="KAE8996545.1"/>
    </source>
</evidence>
<sequence>MHFQIVTFALVIPCNMCRPGLGPRAPHTVHKPQVASYIGGNVQIIHRMVRTIHDDQCKMTGQTIQLGTPTTNGCCPLRD</sequence>